<keyword evidence="2" id="KW-0238">DNA-binding</keyword>
<dbReference type="InterPro" id="IPR036388">
    <property type="entry name" value="WH-like_DNA-bd_sf"/>
</dbReference>
<dbReference type="Proteomes" id="UP001595616">
    <property type="component" value="Unassembled WGS sequence"/>
</dbReference>
<proteinExistence type="predicted"/>
<keyword evidence="1" id="KW-0805">Transcription regulation</keyword>
<dbReference type="PANTHER" id="PTHR44688:SF16">
    <property type="entry name" value="DNA-BINDING TRANSCRIPTIONAL ACTIVATOR DEVR_DOSR"/>
    <property type="match status" value="1"/>
</dbReference>
<evidence type="ECO:0000259" key="4">
    <source>
        <dbReference type="PROSITE" id="PS50043"/>
    </source>
</evidence>
<dbReference type="InterPro" id="IPR000792">
    <property type="entry name" value="Tscrpt_reg_LuxR_C"/>
</dbReference>
<accession>A0ABV7YWA8</accession>
<dbReference type="CDD" id="cd06170">
    <property type="entry name" value="LuxR_C_like"/>
    <property type="match status" value="1"/>
</dbReference>
<dbReference type="PANTHER" id="PTHR44688">
    <property type="entry name" value="DNA-BINDING TRANSCRIPTIONAL ACTIVATOR DEVR_DOSR"/>
    <property type="match status" value="1"/>
</dbReference>
<evidence type="ECO:0000313" key="6">
    <source>
        <dbReference type="Proteomes" id="UP001595616"/>
    </source>
</evidence>
<dbReference type="EMBL" id="JBHRYQ010000001">
    <property type="protein sequence ID" value="MFC3811320.1"/>
    <property type="molecule type" value="Genomic_DNA"/>
</dbReference>
<sequence length="266" mass="30990">MEMQELKPLNPQDFRKKIKTTKSQEKVDFEVFFQQQIINSSNFAVGPFYWFIPDNSVPNTVAASASFELLTPHSVSELLDKSTDPNFFSNNILEEDRQYVLAAIEIAMKTSDEYYAAQKAIPKFNIYCRMPNKYWKFVWRLIQFPAIYFNEIGQAEGVFVMVTDLSHLPYINKPMMTIIDNDNKVNQYFSVSVETQFLKPLKLPKITIREQQLIKLIVKGYNNPLISKELKISINTVQNHKRNLREKTNTKTSAELIAYVMQHNLV</sequence>
<dbReference type="SUPFAM" id="SSF46894">
    <property type="entry name" value="C-terminal effector domain of the bipartite response regulators"/>
    <property type="match status" value="1"/>
</dbReference>
<dbReference type="Pfam" id="PF00196">
    <property type="entry name" value="GerE"/>
    <property type="match status" value="1"/>
</dbReference>
<organism evidence="5 6">
    <name type="scientific">Lacihabitans lacunae</name>
    <dbReference type="NCBI Taxonomy" id="1028214"/>
    <lineage>
        <taxon>Bacteria</taxon>
        <taxon>Pseudomonadati</taxon>
        <taxon>Bacteroidota</taxon>
        <taxon>Cytophagia</taxon>
        <taxon>Cytophagales</taxon>
        <taxon>Leadbetterellaceae</taxon>
        <taxon>Lacihabitans</taxon>
    </lineage>
</organism>
<dbReference type="Gene3D" id="1.10.10.10">
    <property type="entry name" value="Winged helix-like DNA-binding domain superfamily/Winged helix DNA-binding domain"/>
    <property type="match status" value="1"/>
</dbReference>
<evidence type="ECO:0000256" key="3">
    <source>
        <dbReference type="ARBA" id="ARBA00023163"/>
    </source>
</evidence>
<evidence type="ECO:0000256" key="2">
    <source>
        <dbReference type="ARBA" id="ARBA00023125"/>
    </source>
</evidence>
<dbReference type="PROSITE" id="PS50043">
    <property type="entry name" value="HTH_LUXR_2"/>
    <property type="match status" value="1"/>
</dbReference>
<protein>
    <submittedName>
        <fullName evidence="5">Response regulator transcription factor</fullName>
    </submittedName>
</protein>
<evidence type="ECO:0000313" key="5">
    <source>
        <dbReference type="EMBL" id="MFC3811320.1"/>
    </source>
</evidence>
<feature type="domain" description="HTH luxR-type" evidence="4">
    <location>
        <begin position="199"/>
        <end position="264"/>
    </location>
</feature>
<keyword evidence="6" id="KW-1185">Reference proteome</keyword>
<reference evidence="6" key="1">
    <citation type="journal article" date="2019" name="Int. J. Syst. Evol. Microbiol.">
        <title>The Global Catalogue of Microorganisms (GCM) 10K type strain sequencing project: providing services to taxonomists for standard genome sequencing and annotation.</title>
        <authorList>
            <consortium name="The Broad Institute Genomics Platform"/>
            <consortium name="The Broad Institute Genome Sequencing Center for Infectious Disease"/>
            <person name="Wu L."/>
            <person name="Ma J."/>
        </authorList>
    </citation>
    <scope>NUCLEOTIDE SEQUENCE [LARGE SCALE GENOMIC DNA]</scope>
    <source>
        <strain evidence="6">CECT 7956</strain>
    </source>
</reference>
<name>A0ABV7YWA8_9BACT</name>
<dbReference type="InterPro" id="IPR016032">
    <property type="entry name" value="Sig_transdc_resp-reg_C-effctor"/>
</dbReference>
<dbReference type="SMART" id="SM00421">
    <property type="entry name" value="HTH_LUXR"/>
    <property type="match status" value="1"/>
</dbReference>
<keyword evidence="3" id="KW-0804">Transcription</keyword>
<dbReference type="PROSITE" id="PS00622">
    <property type="entry name" value="HTH_LUXR_1"/>
    <property type="match status" value="1"/>
</dbReference>
<evidence type="ECO:0000256" key="1">
    <source>
        <dbReference type="ARBA" id="ARBA00023015"/>
    </source>
</evidence>
<dbReference type="RefSeq" id="WP_379838161.1">
    <property type="nucleotide sequence ID" value="NZ_JBHRYQ010000001.1"/>
</dbReference>
<gene>
    <name evidence="5" type="ORF">ACFOOI_11710</name>
</gene>
<dbReference type="PRINTS" id="PR00038">
    <property type="entry name" value="HTHLUXR"/>
</dbReference>
<comment type="caution">
    <text evidence="5">The sequence shown here is derived from an EMBL/GenBank/DDBJ whole genome shotgun (WGS) entry which is preliminary data.</text>
</comment>